<evidence type="ECO:0000256" key="1">
    <source>
        <dbReference type="SAM" id="Phobius"/>
    </source>
</evidence>
<reference evidence="2" key="1">
    <citation type="submission" date="2014-11" db="EMBL/GenBank/DDBJ databases">
        <authorList>
            <person name="Amaro Gonzalez C."/>
        </authorList>
    </citation>
    <scope>NUCLEOTIDE SEQUENCE</scope>
</reference>
<protein>
    <submittedName>
        <fullName evidence="2">Uncharacterized protein</fullName>
    </submittedName>
</protein>
<keyword evidence="1" id="KW-0472">Membrane</keyword>
<keyword evidence="1" id="KW-0812">Transmembrane</keyword>
<name>A0A0E9WLL7_ANGAN</name>
<reference evidence="2" key="2">
    <citation type="journal article" date="2015" name="Fish Shellfish Immunol.">
        <title>Early steps in the European eel (Anguilla anguilla)-Vibrio vulnificus interaction in the gills: Role of the RtxA13 toxin.</title>
        <authorList>
            <person name="Callol A."/>
            <person name="Pajuelo D."/>
            <person name="Ebbesson L."/>
            <person name="Teles M."/>
            <person name="MacKenzie S."/>
            <person name="Amaro C."/>
        </authorList>
    </citation>
    <scope>NUCLEOTIDE SEQUENCE</scope>
</reference>
<evidence type="ECO:0000313" key="2">
    <source>
        <dbReference type="EMBL" id="JAH90480.1"/>
    </source>
</evidence>
<accession>A0A0E9WLL7</accession>
<feature type="transmembrane region" description="Helical" evidence="1">
    <location>
        <begin position="12"/>
        <end position="32"/>
    </location>
</feature>
<organism evidence="2">
    <name type="scientific">Anguilla anguilla</name>
    <name type="common">European freshwater eel</name>
    <name type="synonym">Muraena anguilla</name>
    <dbReference type="NCBI Taxonomy" id="7936"/>
    <lineage>
        <taxon>Eukaryota</taxon>
        <taxon>Metazoa</taxon>
        <taxon>Chordata</taxon>
        <taxon>Craniata</taxon>
        <taxon>Vertebrata</taxon>
        <taxon>Euteleostomi</taxon>
        <taxon>Actinopterygii</taxon>
        <taxon>Neopterygii</taxon>
        <taxon>Teleostei</taxon>
        <taxon>Anguilliformes</taxon>
        <taxon>Anguillidae</taxon>
        <taxon>Anguilla</taxon>
    </lineage>
</organism>
<dbReference type="EMBL" id="GBXM01018097">
    <property type="protein sequence ID" value="JAH90480.1"/>
    <property type="molecule type" value="Transcribed_RNA"/>
</dbReference>
<keyword evidence="1" id="KW-1133">Transmembrane helix</keyword>
<sequence>MFIYIHGFNRRNWIYLLCFSLFFVYGLIWFSLVSMTEVQVRFVQAQIHGERARASDASFLK</sequence>
<dbReference type="AlphaFoldDB" id="A0A0E9WLL7"/>
<proteinExistence type="predicted"/>